<evidence type="ECO:0000313" key="2">
    <source>
        <dbReference type="Proteomes" id="UP000265520"/>
    </source>
</evidence>
<comment type="caution">
    <text evidence="1">The sequence shown here is derived from an EMBL/GenBank/DDBJ whole genome shotgun (WGS) entry which is preliminary data.</text>
</comment>
<feature type="non-terminal residue" evidence="1">
    <location>
        <position position="1"/>
    </location>
</feature>
<sequence length="45" mass="5062">WWRFRDVALDWGSFGGSRHVFSVIVVEIGGEGSFAMNWKLESSGT</sequence>
<dbReference type="AlphaFoldDB" id="A0A392TX54"/>
<accession>A0A392TX54</accession>
<reference evidence="1 2" key="1">
    <citation type="journal article" date="2018" name="Front. Plant Sci.">
        <title>Red Clover (Trifolium pratense) and Zigzag Clover (T. medium) - A Picture of Genomic Similarities and Differences.</title>
        <authorList>
            <person name="Dluhosova J."/>
            <person name="Istvanek J."/>
            <person name="Nedelnik J."/>
            <person name="Repkova J."/>
        </authorList>
    </citation>
    <scope>NUCLEOTIDE SEQUENCE [LARGE SCALE GENOMIC DNA]</scope>
    <source>
        <strain evidence="2">cv. 10/8</strain>
        <tissue evidence="1">Leaf</tissue>
    </source>
</reference>
<evidence type="ECO:0000313" key="1">
    <source>
        <dbReference type="EMBL" id="MCI64860.1"/>
    </source>
</evidence>
<name>A0A392TX54_9FABA</name>
<organism evidence="1 2">
    <name type="scientific">Trifolium medium</name>
    <dbReference type="NCBI Taxonomy" id="97028"/>
    <lineage>
        <taxon>Eukaryota</taxon>
        <taxon>Viridiplantae</taxon>
        <taxon>Streptophyta</taxon>
        <taxon>Embryophyta</taxon>
        <taxon>Tracheophyta</taxon>
        <taxon>Spermatophyta</taxon>
        <taxon>Magnoliopsida</taxon>
        <taxon>eudicotyledons</taxon>
        <taxon>Gunneridae</taxon>
        <taxon>Pentapetalae</taxon>
        <taxon>rosids</taxon>
        <taxon>fabids</taxon>
        <taxon>Fabales</taxon>
        <taxon>Fabaceae</taxon>
        <taxon>Papilionoideae</taxon>
        <taxon>50 kb inversion clade</taxon>
        <taxon>NPAAA clade</taxon>
        <taxon>Hologalegina</taxon>
        <taxon>IRL clade</taxon>
        <taxon>Trifolieae</taxon>
        <taxon>Trifolium</taxon>
    </lineage>
</organism>
<dbReference type="EMBL" id="LXQA010664667">
    <property type="protein sequence ID" value="MCI64860.1"/>
    <property type="molecule type" value="Genomic_DNA"/>
</dbReference>
<protein>
    <submittedName>
        <fullName evidence="1">Uncharacterized protein</fullName>
    </submittedName>
</protein>
<keyword evidence="2" id="KW-1185">Reference proteome</keyword>
<dbReference type="Proteomes" id="UP000265520">
    <property type="component" value="Unassembled WGS sequence"/>
</dbReference>
<proteinExistence type="predicted"/>